<dbReference type="OrthoDB" id="5518345at2759"/>
<keyword evidence="2" id="KW-0722">Serine protease inhibitor</keyword>
<keyword evidence="10" id="KW-1185">Reference proteome</keyword>
<evidence type="ECO:0000256" key="3">
    <source>
        <dbReference type="ARBA" id="ARBA00038069"/>
    </source>
</evidence>
<keyword evidence="6" id="KW-0175">Coiled coil</keyword>
<dbReference type="PANTHER" id="PTHR28288:SF2">
    <property type="entry name" value="PROTEASE B INHIBITOR 2"/>
    <property type="match status" value="1"/>
</dbReference>
<dbReference type="RefSeq" id="XP_038776437.1">
    <property type="nucleotide sequence ID" value="XM_038920509.1"/>
</dbReference>
<accession>A0A875RY86</accession>
<dbReference type="FunFam" id="3.30.70.80:FF:000005">
    <property type="entry name" value="Proteinase inhibitor I2B"/>
    <property type="match status" value="1"/>
</dbReference>
<feature type="coiled-coil region" evidence="6">
    <location>
        <begin position="133"/>
        <end position="160"/>
    </location>
</feature>
<dbReference type="InterPro" id="IPR052471">
    <property type="entry name" value="PBI_I9"/>
</dbReference>
<reference evidence="9" key="1">
    <citation type="submission" date="2020-10" db="EMBL/GenBank/DDBJ databases">
        <authorList>
            <person name="Roach M.J.R."/>
        </authorList>
    </citation>
    <scope>NUCLEOTIDE SEQUENCE</scope>
    <source>
        <strain evidence="9">CBS 1945</strain>
    </source>
</reference>
<dbReference type="GO" id="GO:0042144">
    <property type="term" value="P:vacuole fusion, non-autophagic"/>
    <property type="evidence" value="ECO:0007669"/>
    <property type="project" value="TreeGrafter"/>
</dbReference>
<evidence type="ECO:0000259" key="8">
    <source>
        <dbReference type="Pfam" id="PF05922"/>
    </source>
</evidence>
<feature type="compositionally biased region" description="Basic and acidic residues" evidence="7">
    <location>
        <begin position="170"/>
        <end position="180"/>
    </location>
</feature>
<dbReference type="EMBL" id="CP064812">
    <property type="protein sequence ID" value="QPG72872.1"/>
    <property type="molecule type" value="Genomic_DNA"/>
</dbReference>
<feature type="compositionally biased region" description="Acidic residues" evidence="7">
    <location>
        <begin position="93"/>
        <end position="107"/>
    </location>
</feature>
<evidence type="ECO:0000256" key="7">
    <source>
        <dbReference type="SAM" id="MobiDB-lite"/>
    </source>
</evidence>
<dbReference type="GO" id="GO:0004867">
    <property type="term" value="F:serine-type endopeptidase inhibitor activity"/>
    <property type="evidence" value="ECO:0007669"/>
    <property type="project" value="UniProtKB-KW"/>
</dbReference>
<dbReference type="Pfam" id="PF05922">
    <property type="entry name" value="Inhibitor_I9"/>
    <property type="match status" value="1"/>
</dbReference>
<evidence type="ECO:0000256" key="4">
    <source>
        <dbReference type="ARBA" id="ARBA00054668"/>
    </source>
</evidence>
<dbReference type="InterPro" id="IPR037045">
    <property type="entry name" value="S8pro/Inhibitor_I9_sf"/>
</dbReference>
<dbReference type="AlphaFoldDB" id="A0A875RY86"/>
<dbReference type="SUPFAM" id="SSF54897">
    <property type="entry name" value="Protease propeptides/inhibitors"/>
    <property type="match status" value="1"/>
</dbReference>
<gene>
    <name evidence="9" type="ORF">FOA43_000174</name>
</gene>
<evidence type="ECO:0000256" key="2">
    <source>
        <dbReference type="ARBA" id="ARBA00022900"/>
    </source>
</evidence>
<feature type="region of interest" description="Disordered" evidence="7">
    <location>
        <begin position="165"/>
        <end position="201"/>
    </location>
</feature>
<dbReference type="Proteomes" id="UP000662931">
    <property type="component" value="Chromosome 1"/>
</dbReference>
<evidence type="ECO:0000313" key="10">
    <source>
        <dbReference type="Proteomes" id="UP000662931"/>
    </source>
</evidence>
<protein>
    <recommendedName>
        <fullName evidence="8">Inhibitor I9 domain-containing protein</fullName>
    </recommendedName>
</protein>
<keyword evidence="1" id="KW-0646">Protease inhibitor</keyword>
<feature type="domain" description="Inhibitor I9" evidence="8">
    <location>
        <begin position="365"/>
        <end position="432"/>
    </location>
</feature>
<name>A0A875RY86_EENNA</name>
<organism evidence="9 10">
    <name type="scientific">Eeniella nana</name>
    <name type="common">Yeast</name>
    <name type="synonym">Brettanomyces nanus</name>
    <dbReference type="NCBI Taxonomy" id="13502"/>
    <lineage>
        <taxon>Eukaryota</taxon>
        <taxon>Fungi</taxon>
        <taxon>Dikarya</taxon>
        <taxon>Ascomycota</taxon>
        <taxon>Saccharomycotina</taxon>
        <taxon>Pichiomycetes</taxon>
        <taxon>Pichiales</taxon>
        <taxon>Pichiaceae</taxon>
        <taxon>Brettanomyces</taxon>
    </lineage>
</organism>
<sequence length="435" mass="49428">MNSVFESHRTICKKPSLSILSGSSVNKLNNAQNVFPQKPIKERIVSRSTGLIKFALERSTKTSKEGLVLESSLEKENTTSSKRQGLPIFIPVEENEKEDEPEIENEEGSSCNEQEKKSLHSQQVRSQGLLYKLAAKQRRVLDLKEELAETEKELAHLELEYTDEVLPQSPEKHKQIDQAKLHSSSSNGQSRRGRKISKKPSIMEFTSQLSKKASMINFNGNDAQAIAKSFSTIGDNISHNIAANPILSRGKNMLMNMNRDNERWFNKQANLIKQKIQQDPNTFIGSVYNKVNKYKNDMVEKRAFEEDLDEDLRDDFDETCDGLDYSDCFYYDYDQESDTKKFRQKIQDSTKTPENTSKATGENKTFIVTLKEKTTEPAVAKFKQAVKTMGGTIEHEYSLIKGFVVKLPPIHAAKLNKDDNVETVEEDKEVKANSV</sequence>
<comment type="subunit">
    <text evidence="5">Part of the heterodimeric LMA1 complex together with the thioredoxin II/TRX2. LMA1 binds to the ATPase SEC18.</text>
</comment>
<comment type="similarity">
    <text evidence="3">Belongs to the protease inhibitor I9 family.</text>
</comment>
<proteinExistence type="inferred from homology"/>
<evidence type="ECO:0000313" key="9">
    <source>
        <dbReference type="EMBL" id="QPG72872.1"/>
    </source>
</evidence>
<evidence type="ECO:0000256" key="5">
    <source>
        <dbReference type="ARBA" id="ARBA00062658"/>
    </source>
</evidence>
<dbReference type="KEGG" id="bnn:FOA43_000174"/>
<evidence type="ECO:0000256" key="6">
    <source>
        <dbReference type="SAM" id="Coils"/>
    </source>
</evidence>
<dbReference type="Gene3D" id="3.30.70.80">
    <property type="entry name" value="Peptidase S8 propeptide/proteinase inhibitor I9"/>
    <property type="match status" value="1"/>
</dbReference>
<dbReference type="InterPro" id="IPR010259">
    <property type="entry name" value="S8pro/Inhibitor_I9"/>
</dbReference>
<evidence type="ECO:0000256" key="1">
    <source>
        <dbReference type="ARBA" id="ARBA00022690"/>
    </source>
</evidence>
<dbReference type="GeneID" id="62193575"/>
<dbReference type="PANTHER" id="PTHR28288">
    <property type="entry name" value="PROTEASE B INHIBITOR 2"/>
    <property type="match status" value="1"/>
</dbReference>
<comment type="function">
    <text evidence="4">Cytosolic inhibitor of vacuolar proteinase B (yscB), probably regulating protease B activity during limited proteolysis. PBI2 is a component of the LMA1 complex, which is involved in the facilitation of vesicle fusion such as homotypic vacuole and ER-derived COPII vesicle fusion with the Golgi.</text>
</comment>
<feature type="region of interest" description="Disordered" evidence="7">
    <location>
        <begin position="92"/>
        <end position="122"/>
    </location>
</feature>